<evidence type="ECO:0000259" key="3">
    <source>
        <dbReference type="Pfam" id="PF13529"/>
    </source>
</evidence>
<dbReference type="NCBIfam" id="NF033920">
    <property type="entry name" value="C39_PA2778_fam"/>
    <property type="match status" value="1"/>
</dbReference>
<dbReference type="EMBL" id="JACHEO010000019">
    <property type="protein sequence ID" value="MBB5349091.1"/>
    <property type="molecule type" value="Genomic_DNA"/>
</dbReference>
<keyword evidence="2" id="KW-0732">Signal</keyword>
<keyword evidence="1" id="KW-0802">TPR repeat</keyword>
<dbReference type="InterPro" id="IPR019734">
    <property type="entry name" value="TPR_rpt"/>
</dbReference>
<protein>
    <submittedName>
        <fullName evidence="4">Tetratricopeptide (TPR) repeat protein</fullName>
    </submittedName>
</protein>
<accession>A0A840V7Y1</accession>
<dbReference type="RefSeq" id="WP_183351904.1">
    <property type="nucleotide sequence ID" value="NZ_JACHEO010000019.1"/>
</dbReference>
<dbReference type="Gene3D" id="1.25.40.10">
    <property type="entry name" value="Tetratricopeptide repeat domain"/>
    <property type="match status" value="1"/>
</dbReference>
<name>A0A840V7Y1_9BACT</name>
<proteinExistence type="predicted"/>
<feature type="chain" id="PRO_5032647457" evidence="2">
    <location>
        <begin position="23"/>
        <end position="328"/>
    </location>
</feature>
<dbReference type="SMART" id="SM00028">
    <property type="entry name" value="TPR"/>
    <property type="match status" value="2"/>
</dbReference>
<reference evidence="4 5" key="1">
    <citation type="submission" date="2020-08" db="EMBL/GenBank/DDBJ databases">
        <title>Genomic Encyclopedia of Type Strains, Phase IV (KMG-IV): sequencing the most valuable type-strain genomes for metagenomic binning, comparative biology and taxonomic classification.</title>
        <authorList>
            <person name="Goeker M."/>
        </authorList>
    </citation>
    <scope>NUCLEOTIDE SEQUENCE [LARGE SCALE GENOMIC DNA]</scope>
    <source>
        <strain evidence="4 5">DSM 28570</strain>
    </source>
</reference>
<comment type="caution">
    <text evidence="4">The sequence shown here is derived from an EMBL/GenBank/DDBJ whole genome shotgun (WGS) entry which is preliminary data.</text>
</comment>
<dbReference type="Pfam" id="PF13529">
    <property type="entry name" value="Peptidase_C39_2"/>
    <property type="match status" value="1"/>
</dbReference>
<evidence type="ECO:0000313" key="4">
    <source>
        <dbReference type="EMBL" id="MBB5349091.1"/>
    </source>
</evidence>
<dbReference type="Proteomes" id="UP000539642">
    <property type="component" value="Unassembled WGS sequence"/>
</dbReference>
<dbReference type="AlphaFoldDB" id="A0A840V7Y1"/>
<dbReference type="PROSITE" id="PS51257">
    <property type="entry name" value="PROKAR_LIPOPROTEIN"/>
    <property type="match status" value="1"/>
</dbReference>
<gene>
    <name evidence="4" type="ORF">HNQ81_002842</name>
</gene>
<evidence type="ECO:0000313" key="5">
    <source>
        <dbReference type="Proteomes" id="UP000539642"/>
    </source>
</evidence>
<keyword evidence="5" id="KW-1185">Reference proteome</keyword>
<dbReference type="Gene3D" id="3.90.70.10">
    <property type="entry name" value="Cysteine proteinases"/>
    <property type="match status" value="1"/>
</dbReference>
<dbReference type="PROSITE" id="PS50005">
    <property type="entry name" value="TPR"/>
    <property type="match status" value="1"/>
</dbReference>
<organism evidence="4 5">
    <name type="scientific">Desulfoprunum benzoelyticum</name>
    <dbReference type="NCBI Taxonomy" id="1506996"/>
    <lineage>
        <taxon>Bacteria</taxon>
        <taxon>Pseudomonadati</taxon>
        <taxon>Thermodesulfobacteriota</taxon>
        <taxon>Desulfobulbia</taxon>
        <taxon>Desulfobulbales</taxon>
        <taxon>Desulfobulbaceae</taxon>
        <taxon>Desulfoprunum</taxon>
    </lineage>
</organism>
<feature type="repeat" description="TPR" evidence="1">
    <location>
        <begin position="227"/>
        <end position="260"/>
    </location>
</feature>
<dbReference type="InterPro" id="IPR011990">
    <property type="entry name" value="TPR-like_helical_dom_sf"/>
</dbReference>
<evidence type="ECO:0000256" key="2">
    <source>
        <dbReference type="SAM" id="SignalP"/>
    </source>
</evidence>
<feature type="signal peptide" evidence="2">
    <location>
        <begin position="1"/>
        <end position="22"/>
    </location>
</feature>
<dbReference type="Pfam" id="PF14559">
    <property type="entry name" value="TPR_19"/>
    <property type="match status" value="1"/>
</dbReference>
<evidence type="ECO:0000256" key="1">
    <source>
        <dbReference type="PROSITE-ProRule" id="PRU00339"/>
    </source>
</evidence>
<feature type="domain" description="Peptidase C39-like" evidence="3">
    <location>
        <begin position="52"/>
        <end position="145"/>
    </location>
</feature>
<dbReference type="InterPro" id="IPR039564">
    <property type="entry name" value="Peptidase_C39-like"/>
</dbReference>
<dbReference type="SUPFAM" id="SSF48452">
    <property type="entry name" value="TPR-like"/>
    <property type="match status" value="1"/>
</dbReference>
<sequence>MTQRYRSVVPLLLSCLLLSACAGSRQASFSLHSGSPGIELEEVVFFGQRDFQCGPAALAMVLHHSGEKVQPDDLTPLLFVPGRRGSLQLEMIAAARRSGRIPYPIKPEAAAIAAELAAGRPVLVLQNLGMTWLPAYHYAVVVGLLPGDRVVLRSGEQPRLVMDGRRFLATWGRADNWGMVLLRPGELPAVDEPIGYLQAVAAFETTGQHQIARRGYEAALARWPRQPVALFGLGNCLLAAGDEDQAAMVYRRLLAIEPEHAAAVNNLAEALSRRGCRRQALVLLDRTLASSDGGGSFRPTLQQTRDEIAARLQQEGDDGGCPPTPDSP</sequence>